<evidence type="ECO:0008006" key="3">
    <source>
        <dbReference type="Google" id="ProtNLM"/>
    </source>
</evidence>
<dbReference type="Gene3D" id="1.10.10.1320">
    <property type="entry name" value="Anti-sigma factor, zinc-finger domain"/>
    <property type="match status" value="1"/>
</dbReference>
<dbReference type="RefSeq" id="WP_273677920.1">
    <property type="nucleotide sequence ID" value="NZ_JAQQXQ010000006.1"/>
</dbReference>
<dbReference type="InterPro" id="IPR041916">
    <property type="entry name" value="Anti_sigma_zinc_sf"/>
</dbReference>
<comment type="caution">
    <text evidence="1">The sequence shown here is derived from an EMBL/GenBank/DDBJ whole genome shotgun (WGS) entry which is preliminary data.</text>
</comment>
<dbReference type="EMBL" id="JAQQXQ010000006">
    <property type="protein sequence ID" value="MDC8754755.1"/>
    <property type="molecule type" value="Genomic_DNA"/>
</dbReference>
<keyword evidence="2" id="KW-1185">Reference proteome</keyword>
<reference evidence="1 2" key="1">
    <citation type="submission" date="2022-10" db="EMBL/GenBank/DDBJ databases">
        <title>Erythrobacter sp. sf7 Genome sequencing.</title>
        <authorList>
            <person name="Park S."/>
        </authorList>
    </citation>
    <scope>NUCLEOTIDE SEQUENCE [LARGE SCALE GENOMIC DNA]</scope>
    <source>
        <strain evidence="2">sf7</strain>
    </source>
</reference>
<accession>A0ABT5JQT0</accession>
<proteinExistence type="predicted"/>
<protein>
    <recommendedName>
        <fullName evidence="3">Zinc-finger domain-containing protein</fullName>
    </recommendedName>
</protein>
<gene>
    <name evidence="1" type="ORF">OIK40_08885</name>
</gene>
<sequence>MSITEDTLAAYADGELEGAEAARVAEAVAADPALAAKIEAHRALKARLAAHYAPIAEQAVPARLASLLSGAQGKSEENGGEVISFAAERQKRGLVPMLRRWGPIAGPALAASLVLAVLQPWNGVSPVGYAEPALAAALDSQLVATQPADAKTRILLSFERDGGGLCRAWRGGTEGGIACRDDIGWKIEQQFALGESAGAEFRQAGSEADLLAAAQDMAAGAALDADAEKAAKDRGWKP</sequence>
<name>A0ABT5JQT0_9SPHN</name>
<dbReference type="Proteomes" id="UP001216558">
    <property type="component" value="Unassembled WGS sequence"/>
</dbReference>
<organism evidence="1 2">
    <name type="scientific">Erythrobacter fulvus</name>
    <dbReference type="NCBI Taxonomy" id="2987523"/>
    <lineage>
        <taxon>Bacteria</taxon>
        <taxon>Pseudomonadati</taxon>
        <taxon>Pseudomonadota</taxon>
        <taxon>Alphaproteobacteria</taxon>
        <taxon>Sphingomonadales</taxon>
        <taxon>Erythrobacteraceae</taxon>
        <taxon>Erythrobacter/Porphyrobacter group</taxon>
        <taxon>Erythrobacter</taxon>
    </lineage>
</organism>
<evidence type="ECO:0000313" key="1">
    <source>
        <dbReference type="EMBL" id="MDC8754755.1"/>
    </source>
</evidence>
<evidence type="ECO:0000313" key="2">
    <source>
        <dbReference type="Proteomes" id="UP001216558"/>
    </source>
</evidence>